<dbReference type="InterPro" id="IPR023709">
    <property type="entry name" value="Guo-5TP_3DP_PyrP"/>
</dbReference>
<evidence type="ECO:0000259" key="3">
    <source>
        <dbReference type="Pfam" id="PF02541"/>
    </source>
</evidence>
<name>A0A1S1NH93_9GAMM</name>
<comment type="catalytic activity">
    <reaction evidence="2">
        <text>guanosine 3'-diphosphate 5'-triphosphate + H2O = guanosine 3',5'-bis(diphosphate) + phosphate + H(+)</text>
        <dbReference type="Rhea" id="RHEA:13073"/>
        <dbReference type="ChEBI" id="CHEBI:15377"/>
        <dbReference type="ChEBI" id="CHEBI:15378"/>
        <dbReference type="ChEBI" id="CHEBI:43474"/>
        <dbReference type="ChEBI" id="CHEBI:77828"/>
        <dbReference type="ChEBI" id="CHEBI:142410"/>
        <dbReference type="EC" id="3.6.1.40"/>
    </reaction>
</comment>
<dbReference type="FunFam" id="3.30.420.40:FF:000023">
    <property type="entry name" value="Guanosine-5'-triphosphate,3'-diphosphate pyrophosphatase"/>
    <property type="match status" value="1"/>
</dbReference>
<protein>
    <recommendedName>
        <fullName evidence="2">Guanosine-5'-triphosphate,3'-diphosphate pyrophosphatase</fullName>
        <ecNumber evidence="2">3.6.1.40</ecNumber>
    </recommendedName>
    <alternativeName>
        <fullName evidence="2">Guanosine pentaphosphate phosphohydrolase</fullName>
    </alternativeName>
    <alternativeName>
        <fullName evidence="2">pppGpp-5'-phosphohydrolase</fullName>
    </alternativeName>
</protein>
<dbReference type="InterPro" id="IPR043129">
    <property type="entry name" value="ATPase_NBD"/>
</dbReference>
<dbReference type="GO" id="GO:0015974">
    <property type="term" value="P:guanosine pentaphosphate catabolic process"/>
    <property type="evidence" value="ECO:0007669"/>
    <property type="project" value="InterPro"/>
</dbReference>
<evidence type="ECO:0000313" key="5">
    <source>
        <dbReference type="EMBL" id="OHU97953.1"/>
    </source>
</evidence>
<organism evidence="5 6">
    <name type="scientific">Pseudoalteromonas byunsanensis</name>
    <dbReference type="NCBI Taxonomy" id="327939"/>
    <lineage>
        <taxon>Bacteria</taxon>
        <taxon>Pseudomonadati</taxon>
        <taxon>Pseudomonadota</taxon>
        <taxon>Gammaproteobacteria</taxon>
        <taxon>Alteromonadales</taxon>
        <taxon>Pseudoalteromonadaceae</taxon>
        <taxon>Pseudoalteromonas</taxon>
    </lineage>
</organism>
<dbReference type="InterPro" id="IPR030673">
    <property type="entry name" value="PyroPPase_GppA_Ppx"/>
</dbReference>
<dbReference type="GO" id="GO:0015949">
    <property type="term" value="P:nucleobase-containing small molecule interconversion"/>
    <property type="evidence" value="ECO:0007669"/>
    <property type="project" value="TreeGrafter"/>
</dbReference>
<evidence type="ECO:0000259" key="4">
    <source>
        <dbReference type="Pfam" id="PF21447"/>
    </source>
</evidence>
<dbReference type="Pfam" id="PF21447">
    <property type="entry name" value="Ppx-GppA_III"/>
    <property type="match status" value="1"/>
</dbReference>
<dbReference type="PANTHER" id="PTHR30005:SF0">
    <property type="entry name" value="RETROGRADE REGULATION PROTEIN 2"/>
    <property type="match status" value="1"/>
</dbReference>
<dbReference type="EC" id="3.6.1.40" evidence="2"/>
<dbReference type="InterPro" id="IPR003695">
    <property type="entry name" value="Ppx_GppA_N"/>
</dbReference>
<dbReference type="PANTHER" id="PTHR30005">
    <property type="entry name" value="EXOPOLYPHOSPHATASE"/>
    <property type="match status" value="1"/>
</dbReference>
<dbReference type="SUPFAM" id="SSF109604">
    <property type="entry name" value="HD-domain/PDEase-like"/>
    <property type="match status" value="1"/>
</dbReference>
<proteinExistence type="inferred from homology"/>
<dbReference type="SUPFAM" id="SSF53067">
    <property type="entry name" value="Actin-like ATPase domain"/>
    <property type="match status" value="2"/>
</dbReference>
<evidence type="ECO:0000256" key="2">
    <source>
        <dbReference type="HAMAP-Rule" id="MF_01550"/>
    </source>
</evidence>
<dbReference type="UniPathway" id="UPA00908">
    <property type="reaction ID" value="UER00885"/>
</dbReference>
<dbReference type="HAMAP" id="MF_01550">
    <property type="entry name" value="GppA"/>
    <property type="match status" value="1"/>
</dbReference>
<dbReference type="Gene3D" id="1.10.3210.10">
    <property type="entry name" value="Hypothetical protein af1432"/>
    <property type="match status" value="1"/>
</dbReference>
<dbReference type="GO" id="GO:0015970">
    <property type="term" value="P:guanosine tetraphosphate biosynthetic process"/>
    <property type="evidence" value="ECO:0007669"/>
    <property type="project" value="UniProtKB-UniRule"/>
</dbReference>
<accession>A0A1S1NH93</accession>
<dbReference type="PIRSF" id="PIRSF001267">
    <property type="entry name" value="Pyrophosphatase_GppA_Ppx"/>
    <property type="match status" value="1"/>
</dbReference>
<dbReference type="OrthoDB" id="9793035at2"/>
<dbReference type="InterPro" id="IPR048950">
    <property type="entry name" value="Ppx_GppA_C"/>
</dbReference>
<dbReference type="NCBIfam" id="NF008260">
    <property type="entry name" value="PRK11031.1"/>
    <property type="match status" value="1"/>
</dbReference>
<comment type="function">
    <text evidence="2">Catalyzes the conversion of pppGpp to ppGpp. Guanosine pentaphosphate (pppGpp) is a cytoplasmic signaling molecule which together with ppGpp controls the 'stringent response', an adaptive process that allows bacteria to respond to amino acid starvation, resulting in the coordinated regulation of numerous cellular activities.</text>
</comment>
<sequence length="500" mass="55650">MRQKIPQSNVFAVIDLGSNSFHMLIARHVACGVHTIGRVKRKVRLAAGLDKNNVLSEDAMQRGWECLALFAERLQDIPKENISIVATATLRLAKNADQFRVRAEQILNHKINVISGELEAKTIYKGVAHTSACQGRQLVIDIGGASTEVVIGKGFDALLYKSLNMGCVTFLEQYFSDGLLSSENFNRAITSAKKVILPIQKDFVALGWELAIGASGTVQAIQEILAADGQTDLLTLEKLQDIQIQAIACQTITELDLAGLSEERRLVFVSGLAILIALFESLHIEQMGLAGGALREGVLYSMIPQLHNSDICKRTLDSFMDRYHVDKRQASYVAELALSLAKQLADKWQLDLEVTKKILCAVACVHEIGLIVDYKQYHKHSAYILNHTGMPGYSKIEKQMIVALTASHRADLNLKTFENLGTHAKTTERLSRIVRLAVILSMRRQDDMVPPVTITADDKEQLTLGFEADWLANHPLMESELEQEAQYQHKVDWNIQIERG</sequence>
<evidence type="ECO:0000313" key="6">
    <source>
        <dbReference type="Proteomes" id="UP000180253"/>
    </source>
</evidence>
<feature type="domain" description="Ppx/GppA phosphatase N-terminal" evidence="3">
    <location>
        <begin position="24"/>
        <end position="305"/>
    </location>
</feature>
<keyword evidence="6" id="KW-1185">Reference proteome</keyword>
<evidence type="ECO:0000256" key="1">
    <source>
        <dbReference type="ARBA" id="ARBA00022801"/>
    </source>
</evidence>
<comment type="caution">
    <text evidence="5">The sequence shown here is derived from an EMBL/GenBank/DDBJ whole genome shotgun (WGS) entry which is preliminary data.</text>
</comment>
<gene>
    <name evidence="2" type="primary">gppA</name>
    <name evidence="5" type="ORF">BIW53_00045</name>
</gene>
<dbReference type="RefSeq" id="WP_070989419.1">
    <property type="nucleotide sequence ID" value="NZ_CBCSHD010000016.1"/>
</dbReference>
<dbReference type="AlphaFoldDB" id="A0A1S1NH93"/>
<dbReference type="Proteomes" id="UP000180253">
    <property type="component" value="Unassembled WGS sequence"/>
</dbReference>
<reference evidence="5 6" key="1">
    <citation type="submission" date="2016-10" db="EMBL/GenBank/DDBJ databases">
        <title>Pseudoalteromonas amylolytica sp. nov., isolated from the surface seawater.</title>
        <authorList>
            <person name="Wu Y.-H."/>
            <person name="Cheng H."/>
            <person name="Jin X.-B."/>
            <person name="Wang C.-S."/>
            <person name="Xu X.-W."/>
        </authorList>
    </citation>
    <scope>NUCLEOTIDE SEQUENCE [LARGE SCALE GENOMIC DNA]</scope>
    <source>
        <strain evidence="5 6">JCM 12483</strain>
    </source>
</reference>
<keyword evidence="1 2" id="KW-0378">Hydrolase</keyword>
<dbReference type="FunFam" id="3.30.420.150:FF:000001">
    <property type="entry name" value="Guanosine-5'-triphosphate,3'-diphosphate pyrophosphatase"/>
    <property type="match status" value="1"/>
</dbReference>
<dbReference type="InterPro" id="IPR050273">
    <property type="entry name" value="GppA/Ppx_hydrolase"/>
</dbReference>
<feature type="domain" description="Ppx/GppA phosphatase C-terminal" evidence="4">
    <location>
        <begin position="313"/>
        <end position="484"/>
    </location>
</feature>
<dbReference type="STRING" id="327939.BIW53_00045"/>
<dbReference type="Pfam" id="PF02541">
    <property type="entry name" value="Ppx-GppA"/>
    <property type="match status" value="1"/>
</dbReference>
<comment type="similarity">
    <text evidence="2">Belongs to the GppA/Ppx family. GppA subfamily.</text>
</comment>
<dbReference type="Gene3D" id="3.30.420.40">
    <property type="match status" value="1"/>
</dbReference>
<dbReference type="EMBL" id="MNAN01000006">
    <property type="protein sequence ID" value="OHU97953.1"/>
    <property type="molecule type" value="Genomic_DNA"/>
</dbReference>
<dbReference type="GO" id="GO:0008894">
    <property type="term" value="F:guanosine-5'-triphosphate,3'-diphosphate diphosphatase activity"/>
    <property type="evidence" value="ECO:0007669"/>
    <property type="project" value="UniProtKB-UniRule"/>
</dbReference>
<dbReference type="Gene3D" id="3.30.420.150">
    <property type="entry name" value="Exopolyphosphatase. Domain 2"/>
    <property type="match status" value="1"/>
</dbReference>
<comment type="pathway">
    <text evidence="2">Purine metabolism; ppGpp biosynthesis; ppGpp from GTP: step 2/2.</text>
</comment>